<organism evidence="1 2">
    <name type="scientific">Roseomonas populi</name>
    <dbReference type="NCBI Taxonomy" id="3121582"/>
    <lineage>
        <taxon>Bacteria</taxon>
        <taxon>Pseudomonadati</taxon>
        <taxon>Pseudomonadota</taxon>
        <taxon>Alphaproteobacteria</taxon>
        <taxon>Acetobacterales</taxon>
        <taxon>Roseomonadaceae</taxon>
        <taxon>Roseomonas</taxon>
    </lineage>
</organism>
<sequence>MIQSFLLHSGTTVREPSSLDSIKIGACLDLQPNGRSRVEVRTPDGRPLGWLPPEDAQMVTDLIHHGAVTTARVMGLIPAYGRSRVQISIEVQPQAGSLQ</sequence>
<evidence type="ECO:0000313" key="2">
    <source>
        <dbReference type="Proteomes" id="UP001524642"/>
    </source>
</evidence>
<dbReference type="EMBL" id="JANJOU010000003">
    <property type="protein sequence ID" value="MCR0981628.1"/>
    <property type="molecule type" value="Genomic_DNA"/>
</dbReference>
<keyword evidence="2" id="KW-1185">Reference proteome</keyword>
<evidence type="ECO:0000313" key="1">
    <source>
        <dbReference type="EMBL" id="MCR0981628.1"/>
    </source>
</evidence>
<dbReference type="Proteomes" id="UP001524642">
    <property type="component" value="Unassembled WGS sequence"/>
</dbReference>
<comment type="caution">
    <text evidence="1">The sequence shown here is derived from an EMBL/GenBank/DDBJ whole genome shotgun (WGS) entry which is preliminary data.</text>
</comment>
<dbReference type="RefSeq" id="WP_257715296.1">
    <property type="nucleotide sequence ID" value="NZ_JANJOU010000003.1"/>
</dbReference>
<name>A0ABT1X0K4_9PROT</name>
<accession>A0ABT1X0K4</accession>
<reference evidence="1 2" key="1">
    <citation type="submission" date="2022-06" db="EMBL/GenBank/DDBJ databases">
        <title>Roseomonas CN29.</title>
        <authorList>
            <person name="Cheng Y."/>
            <person name="He X."/>
        </authorList>
    </citation>
    <scope>NUCLEOTIDE SEQUENCE [LARGE SCALE GENOMIC DNA]</scope>
    <source>
        <strain evidence="1 2">CN29</strain>
    </source>
</reference>
<evidence type="ECO:0008006" key="3">
    <source>
        <dbReference type="Google" id="ProtNLM"/>
    </source>
</evidence>
<gene>
    <name evidence="1" type="ORF">NRP21_06170</name>
</gene>
<protein>
    <recommendedName>
        <fullName evidence="3">HIRAN domain-containing protein</fullName>
    </recommendedName>
</protein>
<proteinExistence type="predicted"/>